<evidence type="ECO:0000259" key="2">
    <source>
        <dbReference type="Pfam" id="PF04784"/>
    </source>
</evidence>
<dbReference type="EMBL" id="VFIY01000004">
    <property type="protein sequence ID" value="TPD62633.1"/>
    <property type="molecule type" value="Genomic_DNA"/>
</dbReference>
<gene>
    <name evidence="3" type="ORF">FIV46_00705</name>
</gene>
<feature type="domain" description="DUF547" evidence="2">
    <location>
        <begin position="131"/>
        <end position="241"/>
    </location>
</feature>
<comment type="caution">
    <text evidence="3">The sequence shown here is derived from an EMBL/GenBank/DDBJ whole genome shotgun (WGS) entry which is preliminary data.</text>
</comment>
<keyword evidence="1" id="KW-0732">Signal</keyword>
<accession>A0A501PQA8</accession>
<reference evidence="4" key="1">
    <citation type="submission" date="2019-06" db="EMBL/GenBank/DDBJ databases">
        <title>The complete genome of Emcibacter congregatus ZYLT.</title>
        <authorList>
            <person name="Zhao Z."/>
        </authorList>
    </citation>
    <scope>NUCLEOTIDE SEQUENCE [LARGE SCALE GENOMIC DNA]</scope>
    <source>
        <strain evidence="4">MCCC 1A06723</strain>
    </source>
</reference>
<dbReference type="OrthoDB" id="526867at2"/>
<name>A0A501PQA8_9PROT</name>
<protein>
    <submittedName>
        <fullName evidence="3">DUF547 domain-containing protein</fullName>
    </submittedName>
</protein>
<proteinExistence type="predicted"/>
<dbReference type="RefSeq" id="WP_139937883.1">
    <property type="nucleotide sequence ID" value="NZ_JBHSYP010000022.1"/>
</dbReference>
<dbReference type="InterPro" id="IPR006869">
    <property type="entry name" value="DUF547"/>
</dbReference>
<evidence type="ECO:0000313" key="4">
    <source>
        <dbReference type="Proteomes" id="UP000319148"/>
    </source>
</evidence>
<feature type="signal peptide" evidence="1">
    <location>
        <begin position="1"/>
        <end position="23"/>
    </location>
</feature>
<evidence type="ECO:0000313" key="3">
    <source>
        <dbReference type="EMBL" id="TPD62633.1"/>
    </source>
</evidence>
<keyword evidence="4" id="KW-1185">Reference proteome</keyword>
<organism evidence="3 4">
    <name type="scientific">Emcibacter nanhaiensis</name>
    <dbReference type="NCBI Taxonomy" id="1505037"/>
    <lineage>
        <taxon>Bacteria</taxon>
        <taxon>Pseudomonadati</taxon>
        <taxon>Pseudomonadota</taxon>
        <taxon>Alphaproteobacteria</taxon>
        <taxon>Emcibacterales</taxon>
        <taxon>Emcibacteraceae</taxon>
        <taxon>Emcibacter</taxon>
    </lineage>
</organism>
<dbReference type="AlphaFoldDB" id="A0A501PQA8"/>
<evidence type="ECO:0000256" key="1">
    <source>
        <dbReference type="SAM" id="SignalP"/>
    </source>
</evidence>
<dbReference type="Proteomes" id="UP000319148">
    <property type="component" value="Unassembled WGS sequence"/>
</dbReference>
<feature type="chain" id="PRO_5021313411" evidence="1">
    <location>
        <begin position="24"/>
        <end position="388"/>
    </location>
</feature>
<sequence length="388" mass="44440">MIRFQKSLLILCMLPAFLLQQQAAYSGDAPEEFPLPDIFFEYDPASEIEVAYDDVTFLLRTHVMLSGNDERAKAPRSVAPIGTRFKAKRNLLTVLEGNKFYFDAFKDENRRTYLTAVRKSLERLPREIPLNQLNRREQLAYWLNLYNVTVLEQIVNNPRKNLNRTIVGDDSLLDKKLLNVAGIPLSLNDIEYRILAPNYKGEPLVIYGLYQGYIGSPSIRKKAYTGETVYRDLEKNAVEFINSNRGTYFRGGVFRVSGFYKRNKVFFSDFQHDLKKHINQYIESPYWERLQEADTLKANINDWMIASVFGDNRDYGGAVSTNHAALFDSFIAGGAGGLVLGDYVMNQAENNGVLSLDQAKMLKHLNDMRLKNTGIVTVEEIQRKDIEE</sequence>
<dbReference type="Pfam" id="PF04784">
    <property type="entry name" value="DUF547"/>
    <property type="match status" value="1"/>
</dbReference>